<sequence>MKLLRNTSTSTHARLPFQLGLLALACAMVVFLSFVFPNVNYEYDEKGGSLLWSLLPDQEREERIVIVAIDEKSLSEVGSWPWSRNTMAELSDKLADYGAALQLFDIVFPETKLGDQAFSQALARNNVVLAQIPIFEGDSSLRSGELSGALASTRCEFPIPRASSYLANTPALNAKSVGHITPIVDADGVIRKQPPLVCIEGRVYPSLALQGLLSSLGKKDISLSIKQYSGLFSSPQNVEIDSYFGLSIPLDNQGNMRLSYRQSPDSFQVVSAASVLNGSAPAELLNNAWVLVGATAFGLGDVVPTPHSGTTPGVELQARLLSNLLDGRTPYTPNYSNLLKFLFGVTAAIILIVVAKLGNKAASLLLPIVTVLLPICAWGLHTYLLTYSIWLGWLNLALFCAFSGTLFVLADHQLLRHQHLRIFTHLSSYLPKSVAQNLLHTSPSGAIEAKRHDLVLMCADLRNFSAYEESRPPEEAAALLHCFFVESTRIIENHNGQVEEYKGDSLLASWPRDNDQNSVQKALDAAAELQEMLSNILPQRPPKGLEPLALGIAIERGPTLVGSIGPVNRRHHTLLGDTVTIVLRIQEMTQDLAQPILIGECAARDLSGNELDSQGSFLLDGLTTPHVLFAPKSHHVDPLMDREDSRVFRIVRQQSS</sequence>
<dbReference type="PANTHER" id="PTHR43081:SF1">
    <property type="entry name" value="ADENYLATE CYCLASE, TERMINAL-DIFFERENTIATION SPECIFIC"/>
    <property type="match status" value="1"/>
</dbReference>
<dbReference type="AlphaFoldDB" id="A0A0K6II29"/>
<dbReference type="PROSITE" id="PS50125">
    <property type="entry name" value="GUANYLATE_CYCLASE_2"/>
    <property type="match status" value="1"/>
</dbReference>
<protein>
    <submittedName>
        <fullName evidence="3">Adenylate and Guanylate cyclase catalytic domain/CHASE2 domain</fullName>
    </submittedName>
</protein>
<organism evidence="3 4">
    <name type="scientific">Marinomonas fungiae</name>
    <dbReference type="NCBI Taxonomy" id="1137284"/>
    <lineage>
        <taxon>Bacteria</taxon>
        <taxon>Pseudomonadati</taxon>
        <taxon>Pseudomonadota</taxon>
        <taxon>Gammaproteobacteria</taxon>
        <taxon>Oceanospirillales</taxon>
        <taxon>Oceanospirillaceae</taxon>
        <taxon>Marinomonas</taxon>
    </lineage>
</organism>
<dbReference type="InterPro" id="IPR029787">
    <property type="entry name" value="Nucleotide_cyclase"/>
</dbReference>
<keyword evidence="1" id="KW-0812">Transmembrane</keyword>
<dbReference type="SMART" id="SM01080">
    <property type="entry name" value="CHASE2"/>
    <property type="match status" value="1"/>
</dbReference>
<proteinExistence type="predicted"/>
<dbReference type="Pfam" id="PF00211">
    <property type="entry name" value="Guanylate_cyc"/>
    <property type="match status" value="1"/>
</dbReference>
<dbReference type="CDD" id="cd07302">
    <property type="entry name" value="CHD"/>
    <property type="match status" value="1"/>
</dbReference>
<dbReference type="Proteomes" id="UP000182769">
    <property type="component" value="Unassembled WGS sequence"/>
</dbReference>
<evidence type="ECO:0000313" key="3">
    <source>
        <dbReference type="EMBL" id="CUB02759.1"/>
    </source>
</evidence>
<keyword evidence="1" id="KW-0472">Membrane</keyword>
<dbReference type="InterPro" id="IPR007890">
    <property type="entry name" value="CHASE2"/>
</dbReference>
<feature type="transmembrane region" description="Helical" evidence="1">
    <location>
        <begin position="390"/>
        <end position="410"/>
    </location>
</feature>
<dbReference type="PROSITE" id="PS51257">
    <property type="entry name" value="PROKAR_LIPOPROTEIN"/>
    <property type="match status" value="1"/>
</dbReference>
<dbReference type="STRING" id="1137284.GCA_001418205_00601"/>
<evidence type="ECO:0000313" key="4">
    <source>
        <dbReference type="Proteomes" id="UP000182769"/>
    </source>
</evidence>
<evidence type="ECO:0000259" key="2">
    <source>
        <dbReference type="PROSITE" id="PS50125"/>
    </source>
</evidence>
<dbReference type="SMART" id="SM00044">
    <property type="entry name" value="CYCc"/>
    <property type="match status" value="1"/>
</dbReference>
<feature type="transmembrane region" description="Helical" evidence="1">
    <location>
        <begin position="21"/>
        <end position="39"/>
    </location>
</feature>
<keyword evidence="1" id="KW-1133">Transmembrane helix</keyword>
<name>A0A0K6II29_9GAMM</name>
<dbReference type="GO" id="GO:0035556">
    <property type="term" value="P:intracellular signal transduction"/>
    <property type="evidence" value="ECO:0007669"/>
    <property type="project" value="InterPro"/>
</dbReference>
<dbReference type="RefSeq" id="WP_055461732.1">
    <property type="nucleotide sequence ID" value="NZ_CYHG01000002.1"/>
</dbReference>
<dbReference type="Gene3D" id="3.30.70.1230">
    <property type="entry name" value="Nucleotide cyclase"/>
    <property type="match status" value="1"/>
</dbReference>
<dbReference type="GO" id="GO:0004016">
    <property type="term" value="F:adenylate cyclase activity"/>
    <property type="evidence" value="ECO:0007669"/>
    <property type="project" value="UniProtKB-ARBA"/>
</dbReference>
<dbReference type="EMBL" id="CYHG01000002">
    <property type="protein sequence ID" value="CUB02759.1"/>
    <property type="molecule type" value="Genomic_DNA"/>
</dbReference>
<dbReference type="InterPro" id="IPR001054">
    <property type="entry name" value="A/G_cyclase"/>
</dbReference>
<dbReference type="OrthoDB" id="9806704at2"/>
<dbReference type="Pfam" id="PF05226">
    <property type="entry name" value="CHASE2"/>
    <property type="match status" value="1"/>
</dbReference>
<dbReference type="GO" id="GO:0009190">
    <property type="term" value="P:cyclic nucleotide biosynthetic process"/>
    <property type="evidence" value="ECO:0007669"/>
    <property type="project" value="InterPro"/>
</dbReference>
<keyword evidence="4" id="KW-1185">Reference proteome</keyword>
<feature type="transmembrane region" description="Helical" evidence="1">
    <location>
        <begin position="364"/>
        <end position="384"/>
    </location>
</feature>
<gene>
    <name evidence="3" type="ORF">Ga0061065_10296</name>
</gene>
<feature type="transmembrane region" description="Helical" evidence="1">
    <location>
        <begin position="338"/>
        <end position="357"/>
    </location>
</feature>
<evidence type="ECO:0000256" key="1">
    <source>
        <dbReference type="SAM" id="Phobius"/>
    </source>
</evidence>
<accession>A0A0K6II29</accession>
<feature type="domain" description="Guanylate cyclase" evidence="2">
    <location>
        <begin position="455"/>
        <end position="586"/>
    </location>
</feature>
<dbReference type="InterPro" id="IPR050697">
    <property type="entry name" value="Adenylyl/Guanylyl_Cyclase_3/4"/>
</dbReference>
<dbReference type="PANTHER" id="PTHR43081">
    <property type="entry name" value="ADENYLATE CYCLASE, TERMINAL-DIFFERENTIATION SPECIFIC-RELATED"/>
    <property type="match status" value="1"/>
</dbReference>
<dbReference type="SUPFAM" id="SSF55073">
    <property type="entry name" value="Nucleotide cyclase"/>
    <property type="match status" value="1"/>
</dbReference>
<reference evidence="4" key="1">
    <citation type="submission" date="2015-08" db="EMBL/GenBank/DDBJ databases">
        <authorList>
            <person name="Varghese N."/>
        </authorList>
    </citation>
    <scope>NUCLEOTIDE SEQUENCE [LARGE SCALE GENOMIC DNA]</scope>
    <source>
        <strain evidence="4">JCM 18476</strain>
    </source>
</reference>